<feature type="compositionally biased region" description="Polar residues" evidence="1">
    <location>
        <begin position="85"/>
        <end position="94"/>
    </location>
</feature>
<accession>G4ZEJ6</accession>
<feature type="region of interest" description="Disordered" evidence="1">
    <location>
        <begin position="1"/>
        <end position="41"/>
    </location>
</feature>
<dbReference type="Proteomes" id="UP000002640">
    <property type="component" value="Unassembled WGS sequence"/>
</dbReference>
<keyword evidence="3" id="KW-1185">Reference proteome</keyword>
<evidence type="ECO:0000313" key="2">
    <source>
        <dbReference type="EMBL" id="EGZ19051.1"/>
    </source>
</evidence>
<proteinExistence type="predicted"/>
<dbReference type="InParanoid" id="G4ZEJ6"/>
<reference evidence="2 3" key="1">
    <citation type="journal article" date="2006" name="Science">
        <title>Phytophthora genome sequences uncover evolutionary origins and mechanisms of pathogenesis.</title>
        <authorList>
            <person name="Tyler B.M."/>
            <person name="Tripathy S."/>
            <person name="Zhang X."/>
            <person name="Dehal P."/>
            <person name="Jiang R.H."/>
            <person name="Aerts A."/>
            <person name="Arredondo F.D."/>
            <person name="Baxter L."/>
            <person name="Bensasson D."/>
            <person name="Beynon J.L."/>
            <person name="Chapman J."/>
            <person name="Damasceno C.M."/>
            <person name="Dorrance A.E."/>
            <person name="Dou D."/>
            <person name="Dickerman A.W."/>
            <person name="Dubchak I.L."/>
            <person name="Garbelotto M."/>
            <person name="Gijzen M."/>
            <person name="Gordon S.G."/>
            <person name="Govers F."/>
            <person name="Grunwald N.J."/>
            <person name="Huang W."/>
            <person name="Ivors K.L."/>
            <person name="Jones R.W."/>
            <person name="Kamoun S."/>
            <person name="Krampis K."/>
            <person name="Lamour K.H."/>
            <person name="Lee M.K."/>
            <person name="McDonald W.H."/>
            <person name="Medina M."/>
            <person name="Meijer H.J."/>
            <person name="Nordberg E.K."/>
            <person name="Maclean D.J."/>
            <person name="Ospina-Giraldo M.D."/>
            <person name="Morris P.F."/>
            <person name="Phuntumart V."/>
            <person name="Putnam N.H."/>
            <person name="Rash S."/>
            <person name="Rose J.K."/>
            <person name="Sakihama Y."/>
            <person name="Salamov A.A."/>
            <person name="Savidor A."/>
            <person name="Scheuring C.F."/>
            <person name="Smith B.M."/>
            <person name="Sobral B.W."/>
            <person name="Terry A."/>
            <person name="Torto-Alalibo T.A."/>
            <person name="Win J."/>
            <person name="Xu Z."/>
            <person name="Zhang H."/>
            <person name="Grigoriev I.V."/>
            <person name="Rokhsar D.S."/>
            <person name="Boore J.L."/>
        </authorList>
    </citation>
    <scope>NUCLEOTIDE SEQUENCE [LARGE SCALE GENOMIC DNA]</scope>
    <source>
        <strain evidence="2 3">P6497</strain>
    </source>
</reference>
<organism evidence="2 3">
    <name type="scientific">Phytophthora sojae (strain P6497)</name>
    <name type="common">Soybean stem and root rot agent</name>
    <name type="synonym">Phytophthora megasperma f. sp. glycines</name>
    <dbReference type="NCBI Taxonomy" id="1094619"/>
    <lineage>
        <taxon>Eukaryota</taxon>
        <taxon>Sar</taxon>
        <taxon>Stramenopiles</taxon>
        <taxon>Oomycota</taxon>
        <taxon>Peronosporomycetes</taxon>
        <taxon>Peronosporales</taxon>
        <taxon>Peronosporaceae</taxon>
        <taxon>Phytophthora</taxon>
    </lineage>
</organism>
<evidence type="ECO:0000313" key="3">
    <source>
        <dbReference type="Proteomes" id="UP000002640"/>
    </source>
</evidence>
<protein>
    <submittedName>
        <fullName evidence="2">Uncharacterized protein</fullName>
    </submittedName>
</protein>
<dbReference type="AlphaFoldDB" id="G4ZEJ6"/>
<sequence length="108" mass="11691">MDRSGHFKADCPVMASDRNPNCEGGPLFRTDTKTAPGAKKAKNAAINTMTAVVTDGKKRLFGEGKTALERALEDQIMDDLRSLDPANQDNSKSAESPLPPNMDEVEEI</sequence>
<name>G4ZEJ6_PHYSP</name>
<dbReference type="KEGG" id="psoj:PHYSODRAFT_255384"/>
<feature type="non-terminal residue" evidence="2">
    <location>
        <position position="108"/>
    </location>
</feature>
<dbReference type="EMBL" id="JH159154">
    <property type="protein sequence ID" value="EGZ19051.1"/>
    <property type="molecule type" value="Genomic_DNA"/>
</dbReference>
<dbReference type="RefSeq" id="XP_009528109.1">
    <property type="nucleotide sequence ID" value="XM_009529814.1"/>
</dbReference>
<evidence type="ECO:0000256" key="1">
    <source>
        <dbReference type="SAM" id="MobiDB-lite"/>
    </source>
</evidence>
<feature type="region of interest" description="Disordered" evidence="1">
    <location>
        <begin position="78"/>
        <end position="108"/>
    </location>
</feature>
<gene>
    <name evidence="2" type="ORF">PHYSODRAFT_255384</name>
</gene>
<dbReference type="GeneID" id="20638605"/>